<evidence type="ECO:0000256" key="7">
    <source>
        <dbReference type="ARBA" id="ARBA00022840"/>
    </source>
</evidence>
<keyword evidence="3" id="KW-0963">Cytoplasm</keyword>
<dbReference type="InterPro" id="IPR035706">
    <property type="entry name" value="AAA_9"/>
</dbReference>
<dbReference type="InterPro" id="IPR013602">
    <property type="entry name" value="Dynein_heavy_linker"/>
</dbReference>
<evidence type="ECO:0000256" key="15">
    <source>
        <dbReference type="SAM" id="MobiDB-lite"/>
    </source>
</evidence>
<dbReference type="GO" id="GO:0051649">
    <property type="term" value="P:establishment of localization in cell"/>
    <property type="evidence" value="ECO:0007669"/>
    <property type="project" value="Ensembl"/>
</dbReference>
<evidence type="ECO:0000256" key="12">
    <source>
        <dbReference type="ARBA" id="ARBA00023212"/>
    </source>
</evidence>
<feature type="region of interest" description="Disordered" evidence="15">
    <location>
        <begin position="1"/>
        <end position="23"/>
    </location>
</feature>
<dbReference type="Gene3D" id="6.10.140.1060">
    <property type="match status" value="1"/>
</dbReference>
<dbReference type="GO" id="GO:0005874">
    <property type="term" value="C:microtubule"/>
    <property type="evidence" value="ECO:0007669"/>
    <property type="project" value="UniProtKB-KW"/>
</dbReference>
<dbReference type="Gene3D" id="1.10.8.720">
    <property type="entry name" value="Region D6 of dynein motor"/>
    <property type="match status" value="1"/>
</dbReference>
<dbReference type="InterPro" id="IPR041228">
    <property type="entry name" value="Dynein_C"/>
</dbReference>
<dbReference type="GO" id="GO:0045505">
    <property type="term" value="F:dynein intermediate chain binding"/>
    <property type="evidence" value="ECO:0007669"/>
    <property type="project" value="InterPro"/>
</dbReference>
<evidence type="ECO:0000256" key="5">
    <source>
        <dbReference type="ARBA" id="ARBA00022737"/>
    </source>
</evidence>
<dbReference type="FunFam" id="1.20.140.100:FF:000007">
    <property type="entry name" value="Dynein axonemal heavy chain 9"/>
    <property type="match status" value="1"/>
</dbReference>
<evidence type="ECO:0000256" key="1">
    <source>
        <dbReference type="ARBA" id="ARBA00004430"/>
    </source>
</evidence>
<dbReference type="Pfam" id="PF03028">
    <property type="entry name" value="Dynein_heavy"/>
    <property type="match status" value="1"/>
</dbReference>
<evidence type="ECO:0000313" key="17">
    <source>
        <dbReference type="Proteomes" id="UP000081671"/>
    </source>
</evidence>
<organism evidence="17 18">
    <name type="scientific">Dipodomys ordii</name>
    <name type="common">Ord's kangaroo rat</name>
    <dbReference type="NCBI Taxonomy" id="10020"/>
    <lineage>
        <taxon>Eukaryota</taxon>
        <taxon>Metazoa</taxon>
        <taxon>Chordata</taxon>
        <taxon>Craniata</taxon>
        <taxon>Vertebrata</taxon>
        <taxon>Euteleostomi</taxon>
        <taxon>Mammalia</taxon>
        <taxon>Eutheria</taxon>
        <taxon>Euarchontoglires</taxon>
        <taxon>Glires</taxon>
        <taxon>Rodentia</taxon>
        <taxon>Castorimorpha</taxon>
        <taxon>Heteromyidae</taxon>
        <taxon>Dipodomyinae</taxon>
        <taxon>Dipodomys</taxon>
    </lineage>
</organism>
<dbReference type="InterPro" id="IPR027417">
    <property type="entry name" value="P-loop_NTPase"/>
</dbReference>
<dbReference type="Pfam" id="PF18199">
    <property type="entry name" value="Dynein_C"/>
    <property type="match status" value="1"/>
</dbReference>
<dbReference type="FunFam" id="1.20.920.30:FF:000003">
    <property type="entry name" value="Dynein axonemal heavy chain 17"/>
    <property type="match status" value="1"/>
</dbReference>
<keyword evidence="9 14" id="KW-0175">Coiled coil</keyword>
<dbReference type="Gene3D" id="1.20.140.100">
    <property type="entry name" value="Dynein heavy chain, N-terminal domain 2"/>
    <property type="match status" value="1"/>
</dbReference>
<dbReference type="InterPro" id="IPR003593">
    <property type="entry name" value="AAA+_ATPase"/>
</dbReference>
<dbReference type="FunFam" id="3.40.50.300:FF:000049">
    <property type="entry name" value="Dynein, axonemal, heavy chain 5"/>
    <property type="match status" value="1"/>
</dbReference>
<evidence type="ECO:0000256" key="8">
    <source>
        <dbReference type="ARBA" id="ARBA00023017"/>
    </source>
</evidence>
<dbReference type="Pfam" id="PF18198">
    <property type="entry name" value="AAA_lid_11"/>
    <property type="match status" value="1"/>
</dbReference>
<dbReference type="InterPro" id="IPR024317">
    <property type="entry name" value="Dynein_heavy_chain_D4_dom"/>
</dbReference>
<evidence type="ECO:0000256" key="14">
    <source>
        <dbReference type="SAM" id="Coils"/>
    </source>
</evidence>
<evidence type="ECO:0000256" key="9">
    <source>
        <dbReference type="ARBA" id="ARBA00023054"/>
    </source>
</evidence>
<keyword evidence="13" id="KW-0966">Cell projection</keyword>
<dbReference type="Gene3D" id="1.20.58.1120">
    <property type="match status" value="1"/>
</dbReference>
<keyword evidence="5" id="KW-0677">Repeat</keyword>
<dbReference type="GO" id="GO:0097386">
    <property type="term" value="C:glial cell projection"/>
    <property type="evidence" value="ECO:0007669"/>
    <property type="project" value="Ensembl"/>
</dbReference>
<dbReference type="Pfam" id="PF12777">
    <property type="entry name" value="MT"/>
    <property type="match status" value="1"/>
</dbReference>
<evidence type="ECO:0000259" key="16">
    <source>
        <dbReference type="SMART" id="SM00382"/>
    </source>
</evidence>
<evidence type="ECO:0000256" key="2">
    <source>
        <dbReference type="ARBA" id="ARBA00008887"/>
    </source>
</evidence>
<dbReference type="GO" id="GO:0090660">
    <property type="term" value="P:cerebrospinal fluid circulation"/>
    <property type="evidence" value="ECO:0007669"/>
    <property type="project" value="Ensembl"/>
</dbReference>
<dbReference type="SMART" id="SM00382">
    <property type="entry name" value="AAA"/>
    <property type="match status" value="3"/>
</dbReference>
<protein>
    <submittedName>
        <fullName evidence="18">Dynein heavy chain 9, axonemal</fullName>
    </submittedName>
</protein>
<dbReference type="Pfam" id="PF17852">
    <property type="entry name" value="Dynein_AAA_lid"/>
    <property type="match status" value="1"/>
</dbReference>
<keyword evidence="10" id="KW-0969">Cilium</keyword>
<keyword evidence="12" id="KW-0206">Cytoskeleton</keyword>
<dbReference type="FunFam" id="3.10.490.20:FF:000002">
    <property type="entry name" value="Dynein axonemal heavy chain 17"/>
    <property type="match status" value="1"/>
</dbReference>
<evidence type="ECO:0000256" key="6">
    <source>
        <dbReference type="ARBA" id="ARBA00022741"/>
    </source>
</evidence>
<dbReference type="FunFam" id="1.20.58.1120:FF:000002">
    <property type="entry name" value="Dynein heavy chain 9, axonemal"/>
    <property type="match status" value="1"/>
</dbReference>
<dbReference type="GO" id="GO:0120135">
    <property type="term" value="C:distal portion of axoneme"/>
    <property type="evidence" value="ECO:0007669"/>
    <property type="project" value="Ensembl"/>
</dbReference>
<dbReference type="Pfam" id="PF08393">
    <property type="entry name" value="DHC_N2"/>
    <property type="match status" value="1"/>
</dbReference>
<dbReference type="GO" id="GO:0097729">
    <property type="term" value="C:9+2 motile cilium"/>
    <property type="evidence" value="ECO:0007669"/>
    <property type="project" value="Ensembl"/>
</dbReference>
<dbReference type="InterPro" id="IPR043160">
    <property type="entry name" value="Dynein_C_barrel"/>
</dbReference>
<dbReference type="Pfam" id="PF17857">
    <property type="entry name" value="AAA_lid_1"/>
    <property type="match status" value="1"/>
</dbReference>
<dbReference type="CTD" id="1770"/>
<dbReference type="GO" id="GO:0120197">
    <property type="term" value="P:mucociliary clearance"/>
    <property type="evidence" value="ECO:0007669"/>
    <property type="project" value="Ensembl"/>
</dbReference>
<dbReference type="GO" id="GO:0005576">
    <property type="term" value="C:extracellular region"/>
    <property type="evidence" value="ECO:0007669"/>
    <property type="project" value="GOC"/>
</dbReference>
<evidence type="ECO:0000256" key="13">
    <source>
        <dbReference type="ARBA" id="ARBA00023273"/>
    </source>
</evidence>
<dbReference type="FunCoup" id="A0A1S3EYV6">
    <property type="interactions" value="227"/>
</dbReference>
<keyword evidence="17" id="KW-1185">Reference proteome</keyword>
<dbReference type="FunFam" id="1.10.8.1220:FF:000001">
    <property type="entry name" value="Dynein axonemal heavy chain 5"/>
    <property type="match status" value="1"/>
</dbReference>
<keyword evidence="7" id="KW-0067">ATP-binding</keyword>
<reference evidence="18" key="1">
    <citation type="submission" date="2025-08" db="UniProtKB">
        <authorList>
            <consortium name="RefSeq"/>
        </authorList>
    </citation>
    <scope>IDENTIFICATION</scope>
    <source>
        <tissue evidence="18">Kidney</tissue>
    </source>
</reference>
<dbReference type="GO" id="GO:0036157">
    <property type="term" value="C:outer dynein arm"/>
    <property type="evidence" value="ECO:0007669"/>
    <property type="project" value="Ensembl"/>
</dbReference>
<dbReference type="InterPro" id="IPR041658">
    <property type="entry name" value="AAA_lid_11"/>
</dbReference>
<dbReference type="InterPro" id="IPR041466">
    <property type="entry name" value="Dynein_AAA5_ext"/>
</dbReference>
<dbReference type="Gene3D" id="3.10.490.20">
    <property type="match status" value="1"/>
</dbReference>
<dbReference type="InterPro" id="IPR042228">
    <property type="entry name" value="Dynein_linker_3"/>
</dbReference>
<evidence type="ECO:0000256" key="11">
    <source>
        <dbReference type="ARBA" id="ARBA00023175"/>
    </source>
</evidence>
<dbReference type="Gene3D" id="1.10.8.710">
    <property type="match status" value="1"/>
</dbReference>
<feature type="coiled-coil region" evidence="14">
    <location>
        <begin position="3286"/>
        <end position="3334"/>
    </location>
</feature>
<dbReference type="GeneID" id="105983332"/>
<dbReference type="FunFam" id="1.10.8.720:FF:000002">
    <property type="entry name" value="Dynein heavy chain 9, axonemal"/>
    <property type="match status" value="1"/>
</dbReference>
<gene>
    <name evidence="18" type="primary">Dnah9</name>
</gene>
<dbReference type="Pfam" id="PF12774">
    <property type="entry name" value="AAA_6"/>
    <property type="match status" value="1"/>
</dbReference>
<comment type="similarity">
    <text evidence="2">Belongs to the dynein heavy chain family.</text>
</comment>
<dbReference type="Proteomes" id="UP000081671">
    <property type="component" value="Unplaced"/>
</dbReference>
<dbReference type="InterPro" id="IPR042219">
    <property type="entry name" value="AAA_lid_11_sf"/>
</dbReference>
<dbReference type="FunFam" id="3.40.50.300:FF:002141">
    <property type="entry name" value="Dynein heavy chain"/>
    <property type="match status" value="1"/>
</dbReference>
<dbReference type="Gene3D" id="1.10.8.1220">
    <property type="match status" value="1"/>
</dbReference>
<dbReference type="Gene3D" id="1.20.1270.280">
    <property type="match status" value="1"/>
</dbReference>
<dbReference type="OrthoDB" id="286107at2759"/>
<sequence>MPSAEERAPLPAQNADDEPQGDPRLRLLGSYVAQSLRPAAGIWERCAGTAEVEQLLQAFLSHDAAEGPRPLLVVRPGPGGLAVRPGLEAGSETGPARAKGMFFLRTRPEPPGSSSLRGAVLCGDLPAAPLEHLAALLSEVIIPVLANEKNHLDWPHMVCQDVRRHAHSLQCDLLVILEQVKGRTLLPLPVEMEFVDSESESALNSIDKSVIYAIESAVVKWSHQIQVLLKRDSSLPLLQGEHPTPKMELEFWKSRYEDLECIYNQLRTMKMRGIAELLDKLQSSYYPAFKVLVRDVVAALTEAQDIHMHLLPLQRHLDTLGSLEFPEVKPQLRPLLHVICLLWATCKCYRSPGRLTVLLQEVCNLLIQQASNYLSPEDLLRNEVEESQRKLQMVSDTLNFFKQVFQNRRENIHTYFKENEEVKEWDFQSSLVFVRVDGFLDRLHIVADLLKTVLDFHKLEKLEFSGIRGNTLSKQVQQMYEEFQEMYQVFLECSYNCLDPQSMEFENDVSEFNHRVEDLDRRLGTVFIQAFDDTPDVAHAFKLLDIAGILLERPLVARDLSSKYLILIQMFSRDLDAVRIIYNQHIQEKAGLGFSSVHKNMPAMAGGLRWAQELRQRIQGPFDSFRGLTHPCMESTEGKRMIQKYEDMLSLLEEYETRLYEDWCQTVSEKSQYNLSQPLLQRDPETKQITVNFNPQLISVLKEMSYLEPRQMKHIPKIAAAMFSSREFYRQLVANLELMANWYNKVMKTLLEVEFPLVEEELQNIDLCLRAAEETLNWKTEGIWDYVNQITSSIHDLEQRIQKAKGNVEEIQNIMKTWVTPIFKRKDGKRECLLSLDDQHDRMEKYYSLIKESGLRIHALVQENLGLFSADPASSTWKTYVNYIDDMLLDGFFLAIECSLKYLLENTECKARLTPIFEIQLSLVSSELIFYPSLESGVKGGFYDIVEGLVVSIFGMSSLIPRLSSHNGSSHYQDDLENMTALAGMQNMLMERVKSMMTLCSNYRNNFSQYSYLYVEDRKEILGQFLLYGHVLTPEEIEAHAEDGIPENPPLLQHFKVQIDSYEKLYEEVCSLEPIKVVDSWMKIDVRPLKASLLNVIKRWSLMFKQHLVDYVTNSLADLDVFIKSSEKGLLTKVKQGDFQGLVDIMGHLMALKERQNSTDDMFEPLKQTIELLKNYEQELPEAVFKQLEELPEKWTNVKKMAITVRQQVAPLQANEVTLLRQRCTAFDVEQHQFQERFHRDAPFRFDSINPHQMLDVWHLEIQHMESTMASISESASLFEVSVPDYKQLKQCRKEVCQLKELWDTIGMVTSSIHAWERMLWRDINVEVMDVECKRFARHIRNLDKEVRGWDAFSGLESTVLNTLTSLRAVAELQNPAIRERHWRQLMQATGVSFTMDHDTTLAHLLQLQLHCFEDEVRSIVDRAVKEMGMEKTLKELQTTWAGMEFQYEPHLRTNVPLLRSDEDLIEVLEDNQVQLQNLMMSKYIAFFLEEVSSWQKKLSTADAVISIWFEVQQTWSHLESIFIGSEDIRAQLPQDAKRFEGIDTDFKELAYAAQKTPNVVEATNKPGLYEKLEGIQSRLCLCEKALAEYLDTKRLAFPRFYFLSSSDLLDILSNGTSPQQVQRHLSKLFDNMSKMQFQLDASENPTKTSLGMYSKEEEYVAFSEPCDCSGQVEVWLNHVLAHMRATVRHEMTEGVTAYDEKPREHWLFDYPAQVALTCTQIWWTTEVGIAFARLEEGYENAMKEYYKKQVAQLKVLITMLIGQLSKGDRQKIMTICTIDVHARDVVAKMIAQKVDNAQAFLWLSQLRHRWDDETKHCFANICDAQFLYSYEYLGNTPRLVITPLTDRCYITLTQSLHLTMSGAPAGPAGTGKTETTKDLGRALGIMVYVFNCSEQMDYKSCGNIYKGLAQTGAWGCFDEFNRISVEVLSVVAVQVKSIQDAIRDKKPRFNFLGEEICLNPSVGIFITMNPGYAGRTELPENLKALFRPCAMVVPDFELICEIMLVAEGFLEARSLARKFITLYQLCKELLSKQDHYDWGLRAIKSVLVVAGSLKRGDPDRPEDQVLMRSLRDFNIPKIVTDDMPVFMGLIGDLFPSLDVPRRRDLNFEALVQKAVVDLKLQADDNFVLKVVQLEELLAVRHSVFVVGGAGTGKSKVLRSLHRTYQIMKRRPVWTDLNPKAVTNDELFGIINPATREWKDGLFSSIMRELANISHDGPKWILLDGDIDPMWIESLNTVMDDNKVLTLASNERIPLNPTMRLLFEISHLRTATPATVSRAGILYINPADLGWNPPVSSWIDQREVQTERANLTILFDKYLPACLDTLRTRFKKIIPVPEQSMVQMVCYLLECLLTKEDIPADCSKETYELYFVFAAIWAFGGAMVQDQLVDYRAEFSKWWLTEFKTVKFPSQGTVFDYYIDPETKKFEPWSKLIPQFEFDPEMPLQACLVHTSETIRVCYFLERLMERRRPVMLVGPAGTGKSVLVGAKLASLDPDEYLVKNVPFNYYTTSAMLQAVLEKPLEKKAGRNYGPPGNKKLVYFIDDMNMPEVDTYGTVQPHTVLRQHLDYGHWYDRNKLSLKEIMNVQYISCMNPTAGSFTINPRLQRHFSVFVLSFPGADALSSIYSTILTQHLKLGNFPASLQKSIPQLINLALTFHQRIATTFLPTATKFHYIFNLRDFANIFQGILFSSVECVRSTQDLVKLYLHESNRVYRDKMVEEKDFDLFDKIQTEVLKKFFDDAEEIVEQIQKLNIYCHFANGIGEPKYMPVQSWELLTQTLVDVLENHNEVNTVMDLVLFEDAIRHICHINRILESPRGNALLVGVGGSGKQSLTRLAAFISSMDVFQITLRKGYQIPDFKVDLASLCMKTGVKNLSTVFLMTDAQVADERFLVLINDLLASGEIPDLYSDDEVENILSNVRNEVKTQGLLDNRENCWKFFIERIRRQLKVTLCFSPVGNKLRVRSRKFPAIVNCTAIDWFHEWPPQALESVSLRFLQNTENIEPAVKQSISKFMAFVHTSVNQTSQLYLSNEQHYNYTTPKSFLEFIRLYQSLLHRNRKELQYKMERLENGLLKLHSTSAQVDDLKAKLATQEVELKQKNEAADKLIRVVGVETEKMSREKAVADEEERKVALIMLEVQQKQKDCEEDLAKAEPALMAAQAALNTLNKTNLTELKSFGSPPAAVSNVSAAVMVLMAPGGKVPKDRSWKAAKITMAKVDSFLDSLINFDKENIHENCLKAIRPYLKDPEFNPEFVATKSYAAAGLCSWVINIMRFYEVFCDVEPKRQALSKATTDLSAAQEKLAAIKAKIMHLNENLAKLTTKFEKATAEKLKCQQEAEVTAGTISLANRLVGGLASENVRWAEAVQNFKQQERTLCGDILLTTAFISYLGFFTKKYRQSLIDGTWRPYLRQLTVAIPITPALDPLRMLTDDANVAAWQNEGLPADRMSMENATILIHCERWPLMVDPQLQGIKWIKNKYGEDLRVTQIGQKGYLQTLEHALEAGDVVLIENLEESIDPVLGPLLGREVIKKGRFIKIGDKECEYNPKFRLILHTKLANPHYQPELQAQATLINFTVTRDGLEDQLLAAVVSMERPDLEQLKSELTKQQNGFKITLKTLEDNLLSRLSSASGNFLGETALVENLEITKQTAAEVEEKVQEAKVTEVKINEAREHYRPAAARASLLYFIMNDLSKIHPMYQFSLKAFSIIFQKAVERAAPNESLKERVANLIDSITFSVYQYTTRGLFECDKLTYLAQLTFQILLMNQEVNAAELDFLLRSPVQADTPSPVEFLSNQAWGGVKVLSSMEEFYNLDRDIEGSAKSWKKFVESECPEKEKFPQEWKNKTALQRLCMMRAMRPDRMTYAMRDFVEEKLGSKYIMGRALDFASSFEESGPATPMFFILSPGVDPLKDVENQGRKLGYTFNNCNLHNVSLGQGQEVVAEAALDLASKKGHWVILQNIHLVAKWLSTLERKLEEHSQDSHPEFRVFISAEPAPSQEGHIIPQGILENSIKITNEPPTGMHANLHKALDNFTQDTLEMCSRETEFKSILFALCYFHAVVAERRKFGPQGWNRSYPFNTGDLTISVNVLYNFLEANTKVPFDDLRYLFGEIMYGGHITDDWDRRLCRTYLQEFIKPEMLEGELALAPGFPLPGNMDYSGYHQYIDAELPPESPYLYGLHPNAEIRFLTQSSAKLFRTVLELQPGDSQAGDGASATREEKVKVLLEEILDRVTDEFNMSELMAKVEERSPYIVVAFQECERMNILTREIQRSLRELGLGLKGELTMTSDMENLQNALYLDMVPESWARRAYPSTAGLAAWFLDLLSRIKELEAWTGDFAMPATVWLTGFFNPQSFLTAIMQSMARKNEWPLDQMALQCDVTKKSREEFRSPPREGAYIHGLFMEGARWDTQAGIITEAKLKDLTPPMPVMFLKAIPADKQDCRGVYSCPVYKTCQRGPTHVWTFNLKTKENPSKWVLAGVALLLQI</sequence>
<dbReference type="Pfam" id="PF08385">
    <property type="entry name" value="DHC_N1"/>
    <property type="match status" value="1"/>
</dbReference>
<dbReference type="RefSeq" id="XP_012868622.1">
    <property type="nucleotide sequence ID" value="XM_013013168.1"/>
</dbReference>
<dbReference type="Pfam" id="PF12780">
    <property type="entry name" value="AAA_8"/>
    <property type="match status" value="1"/>
</dbReference>
<dbReference type="FunFam" id="3.40.50.300:FF:000411">
    <property type="entry name" value="dynein heavy chain 17, axonemal"/>
    <property type="match status" value="1"/>
</dbReference>
<dbReference type="InterPro" id="IPR024743">
    <property type="entry name" value="Dynein_HC_stalk"/>
</dbReference>
<dbReference type="FunFam" id="1.10.472.130:FF:000001">
    <property type="entry name" value="Dynein, axonemal, heavy chain 9"/>
    <property type="match status" value="1"/>
</dbReference>
<dbReference type="FunFam" id="1.20.1270.280:FF:000003">
    <property type="entry name" value="Dynein axonemal heavy chain 17"/>
    <property type="match status" value="1"/>
</dbReference>
<dbReference type="FunFam" id="3.40.50.300:FF:000219">
    <property type="entry name" value="Dynein axonemal heavy chain 17"/>
    <property type="match status" value="1"/>
</dbReference>
<dbReference type="InterPro" id="IPR026983">
    <property type="entry name" value="DHC"/>
</dbReference>
<feature type="domain" description="AAA+ ATPase" evidence="16">
    <location>
        <begin position="1862"/>
        <end position="1998"/>
    </location>
</feature>
<dbReference type="InterPro" id="IPR043157">
    <property type="entry name" value="Dynein_AAA1S"/>
</dbReference>
<dbReference type="GO" id="GO:0008569">
    <property type="term" value="F:minus-end-directed microtubule motor activity"/>
    <property type="evidence" value="ECO:0007669"/>
    <property type="project" value="InterPro"/>
</dbReference>
<dbReference type="OMA" id="WAYLVND"/>
<dbReference type="FunFam" id="3.40.50.300:FF:000682">
    <property type="entry name" value="Dynein axonemal heavy chain 17"/>
    <property type="match status" value="1"/>
</dbReference>
<dbReference type="GO" id="GO:0005524">
    <property type="term" value="F:ATP binding"/>
    <property type="evidence" value="ECO:0007669"/>
    <property type="project" value="UniProtKB-KW"/>
</dbReference>
<evidence type="ECO:0000256" key="4">
    <source>
        <dbReference type="ARBA" id="ARBA00022701"/>
    </source>
</evidence>
<dbReference type="FunFam" id="3.20.180.20:FF:000001">
    <property type="entry name" value="Dynein axonemal heavy chain 5"/>
    <property type="match status" value="1"/>
</dbReference>
<dbReference type="Gene3D" id="1.20.920.20">
    <property type="match status" value="1"/>
</dbReference>
<keyword evidence="8" id="KW-0243">Dynein</keyword>
<feature type="domain" description="AAA+ ATPase" evidence="16">
    <location>
        <begin position="2140"/>
        <end position="2271"/>
    </location>
</feature>
<feature type="domain" description="AAA+ ATPase" evidence="16">
    <location>
        <begin position="2467"/>
        <end position="2618"/>
    </location>
</feature>
<accession>A0A1S3EYV6</accession>
<dbReference type="InterPro" id="IPR041589">
    <property type="entry name" value="DNAH3_AAA_lid_1"/>
</dbReference>
<keyword evidence="4" id="KW-0493">Microtubule</keyword>
<dbReference type="InterPro" id="IPR013594">
    <property type="entry name" value="Dynein_heavy_tail"/>
</dbReference>
<dbReference type="InterPro" id="IPR004273">
    <property type="entry name" value="Dynein_heavy_D6_P-loop"/>
</dbReference>
<dbReference type="GO" id="GO:0051959">
    <property type="term" value="F:dynein light intermediate chain binding"/>
    <property type="evidence" value="ECO:0007669"/>
    <property type="project" value="InterPro"/>
</dbReference>
<dbReference type="Gene3D" id="1.10.287.2620">
    <property type="match status" value="1"/>
</dbReference>
<dbReference type="KEGG" id="dord:105983332"/>
<dbReference type="Gene3D" id="3.20.180.20">
    <property type="entry name" value="Dynein heavy chain, N-terminal domain 2"/>
    <property type="match status" value="1"/>
</dbReference>
<dbReference type="STRING" id="10020.ENSDORP00000011616"/>
<dbReference type="Gene3D" id="1.20.920.30">
    <property type="match status" value="1"/>
</dbReference>
<dbReference type="FunFam" id="1.10.287.2620:FF:000004">
    <property type="entry name" value="Dynein axonemal heavy chain 17"/>
    <property type="match status" value="1"/>
</dbReference>
<feature type="coiled-coil region" evidence="14">
    <location>
        <begin position="3073"/>
        <end position="3142"/>
    </location>
</feature>
<keyword evidence="6" id="KW-0547">Nucleotide-binding</keyword>
<dbReference type="PANTHER" id="PTHR46532">
    <property type="entry name" value="MALE FERTILITY FACTOR KL5"/>
    <property type="match status" value="1"/>
</dbReference>
<dbReference type="FunFam" id="1.10.8.710:FF:000002">
    <property type="entry name" value="dynein heavy chain 17, axonemal"/>
    <property type="match status" value="1"/>
</dbReference>
<name>A0A1S3EYV6_DIPOR</name>
<dbReference type="Gene3D" id="3.40.50.300">
    <property type="entry name" value="P-loop containing nucleotide triphosphate hydrolases"/>
    <property type="match status" value="5"/>
</dbReference>
<evidence type="ECO:0000256" key="10">
    <source>
        <dbReference type="ARBA" id="ARBA00023069"/>
    </source>
</evidence>
<dbReference type="Pfam" id="PF12781">
    <property type="entry name" value="AAA_9"/>
    <property type="match status" value="1"/>
</dbReference>
<dbReference type="InParanoid" id="A0A1S3EYV6"/>
<comment type="subcellular location">
    <subcellularLocation>
        <location evidence="1">Cytoplasm</location>
        <location evidence="1">Cytoskeleton</location>
        <location evidence="1">Cilium axoneme</location>
    </subcellularLocation>
</comment>
<evidence type="ECO:0000256" key="3">
    <source>
        <dbReference type="ARBA" id="ARBA00022490"/>
    </source>
</evidence>
<keyword evidence="11" id="KW-0505">Motor protein</keyword>
<proteinExistence type="inferred from homology"/>
<dbReference type="Pfam" id="PF12775">
    <property type="entry name" value="AAA_7"/>
    <property type="match status" value="1"/>
</dbReference>
<dbReference type="SUPFAM" id="SSF52540">
    <property type="entry name" value="P-loop containing nucleoside triphosphate hydrolases"/>
    <property type="match status" value="4"/>
</dbReference>
<dbReference type="InterPro" id="IPR042222">
    <property type="entry name" value="Dynein_2_N"/>
</dbReference>
<dbReference type="Gene3D" id="1.10.472.130">
    <property type="match status" value="1"/>
</dbReference>
<evidence type="ECO:0000313" key="18">
    <source>
        <dbReference type="RefSeq" id="XP_012868622.1"/>
    </source>
</evidence>
<dbReference type="InterPro" id="IPR035699">
    <property type="entry name" value="AAA_6"/>
</dbReference>
<dbReference type="PANTHER" id="PTHR46532:SF11">
    <property type="entry name" value="DYNEIN AXONEMAL HEAVY CHAIN 12"/>
    <property type="match status" value="1"/>
</dbReference>
<dbReference type="FunFam" id="1.20.920.20:FF:000003">
    <property type="entry name" value="Dynein axonemal heavy chain 17"/>
    <property type="match status" value="1"/>
</dbReference>
<feature type="coiled-coil region" evidence="14">
    <location>
        <begin position="787"/>
        <end position="814"/>
    </location>
</feature>